<gene>
    <name evidence="3" type="ORF">Taro_046329</name>
</gene>
<organism evidence="3 4">
    <name type="scientific">Colocasia esculenta</name>
    <name type="common">Wild taro</name>
    <name type="synonym">Arum esculentum</name>
    <dbReference type="NCBI Taxonomy" id="4460"/>
    <lineage>
        <taxon>Eukaryota</taxon>
        <taxon>Viridiplantae</taxon>
        <taxon>Streptophyta</taxon>
        <taxon>Embryophyta</taxon>
        <taxon>Tracheophyta</taxon>
        <taxon>Spermatophyta</taxon>
        <taxon>Magnoliopsida</taxon>
        <taxon>Liliopsida</taxon>
        <taxon>Araceae</taxon>
        <taxon>Aroideae</taxon>
        <taxon>Colocasieae</taxon>
        <taxon>Colocasia</taxon>
    </lineage>
</organism>
<dbReference type="PANTHER" id="PTHR33184">
    <property type="entry name" value="PROTEIN TAPETUM DETERMINANT 1-LIKE-RELATED"/>
    <property type="match status" value="1"/>
</dbReference>
<comment type="caution">
    <text evidence="3">The sequence shown here is derived from an EMBL/GenBank/DDBJ whole genome shotgun (WGS) entry which is preliminary data.</text>
</comment>
<sequence>MRPSARSGNMFLKQKSEYGRCCMPLLLEQRLALGGAMADTHRGGRASVLRLAPDSRPPAFYPVMEGRSPYFMARPTVCIEDLVLEHMRTSTARGAHHRGRARTSQFSLGWSGGWGRGSRVPPFVNGCRRIRVSRRRVSPNSSSKGVARWMESHARLRGRGHPPGRWRSWWPLGRHPSDCDVTSPSLTDAAIRLGRTPELCLDPRRPPPYHHREGRLHINPGEERSRWITEVGGQPIVQRNRTAVRKLLRATDDSDRSTRTLAPAPGAATEERMGEDGCSRDDVAVYQGETPPLPNGIPTYTVEILNVCVSGCVVSDIHVSCGWFSSARLINPRIFRRVGFDDCLVNDGAALPPGGSVSFQYANTYRYPLYVSSLACGTL</sequence>
<evidence type="ECO:0000256" key="2">
    <source>
        <dbReference type="SAM" id="MobiDB-lite"/>
    </source>
</evidence>
<protein>
    <submittedName>
        <fullName evidence="3">Uncharacterized protein</fullName>
    </submittedName>
</protein>
<reference evidence="3" key="1">
    <citation type="submission" date="2017-07" db="EMBL/GenBank/DDBJ databases">
        <title>Taro Niue Genome Assembly and Annotation.</title>
        <authorList>
            <person name="Atibalentja N."/>
            <person name="Keating K."/>
            <person name="Fields C.J."/>
        </authorList>
    </citation>
    <scope>NUCLEOTIDE SEQUENCE</scope>
    <source>
        <strain evidence="3">Niue_2</strain>
        <tissue evidence="3">Leaf</tissue>
    </source>
</reference>
<proteinExistence type="predicted"/>
<feature type="compositionally biased region" description="Basic and acidic residues" evidence="2">
    <location>
        <begin position="269"/>
        <end position="278"/>
    </location>
</feature>
<evidence type="ECO:0000313" key="4">
    <source>
        <dbReference type="Proteomes" id="UP000652761"/>
    </source>
</evidence>
<dbReference type="InterPro" id="IPR040361">
    <property type="entry name" value="TPD1"/>
</dbReference>
<dbReference type="OrthoDB" id="1572689at2759"/>
<dbReference type="AlphaFoldDB" id="A0A843X5Z9"/>
<evidence type="ECO:0000256" key="1">
    <source>
        <dbReference type="ARBA" id="ARBA00022729"/>
    </source>
</evidence>
<dbReference type="Pfam" id="PF24068">
    <property type="entry name" value="TPD1_C"/>
    <property type="match status" value="1"/>
</dbReference>
<dbReference type="PANTHER" id="PTHR33184:SF61">
    <property type="entry name" value="TPD1 PROTEIN HOMOLOG 1"/>
    <property type="match status" value="1"/>
</dbReference>
<name>A0A843X5Z9_COLES</name>
<keyword evidence="4" id="KW-1185">Reference proteome</keyword>
<feature type="region of interest" description="Disordered" evidence="2">
    <location>
        <begin position="251"/>
        <end position="278"/>
    </location>
</feature>
<keyword evidence="1" id="KW-0732">Signal</keyword>
<evidence type="ECO:0000313" key="3">
    <source>
        <dbReference type="EMBL" id="MQM13404.1"/>
    </source>
</evidence>
<dbReference type="EMBL" id="NMUH01005680">
    <property type="protein sequence ID" value="MQM13404.1"/>
    <property type="molecule type" value="Genomic_DNA"/>
</dbReference>
<dbReference type="Proteomes" id="UP000652761">
    <property type="component" value="Unassembled WGS sequence"/>
</dbReference>
<accession>A0A843X5Z9</accession>
<dbReference type="GO" id="GO:0001709">
    <property type="term" value="P:cell fate determination"/>
    <property type="evidence" value="ECO:0007669"/>
    <property type="project" value="TreeGrafter"/>
</dbReference>